<evidence type="ECO:0008006" key="8">
    <source>
        <dbReference type="Google" id="ProtNLM"/>
    </source>
</evidence>
<dbReference type="InterPro" id="IPR012879">
    <property type="entry name" value="CCDC47"/>
</dbReference>
<evidence type="ECO:0000313" key="7">
    <source>
        <dbReference type="Proteomes" id="UP000054821"/>
    </source>
</evidence>
<feature type="compositionally biased region" description="Basic and acidic residues" evidence="5">
    <location>
        <begin position="466"/>
        <end position="476"/>
    </location>
</feature>
<dbReference type="PANTHER" id="PTHR12883">
    <property type="entry name" value="ADIPOCYTE-SPECIFIC PROTEIN 4-RELATED"/>
    <property type="match status" value="1"/>
</dbReference>
<comment type="subcellular location">
    <subcellularLocation>
        <location evidence="1">Membrane</location>
        <topology evidence="1">Single-pass membrane protein</topology>
    </subcellularLocation>
</comment>
<dbReference type="AlphaFoldDB" id="A0A2P4ZUP5"/>
<keyword evidence="7" id="KW-1185">Reference proteome</keyword>
<name>A0A2P4ZUP5_9HYPO</name>
<comment type="caution">
    <text evidence="6">The sequence shown here is derived from an EMBL/GenBank/DDBJ whole genome shotgun (WGS) entry which is preliminary data.</text>
</comment>
<dbReference type="GO" id="GO:0016020">
    <property type="term" value="C:membrane"/>
    <property type="evidence" value="ECO:0007669"/>
    <property type="project" value="UniProtKB-SubCell"/>
</dbReference>
<feature type="region of interest" description="Disordered" evidence="5">
    <location>
        <begin position="466"/>
        <end position="517"/>
    </location>
</feature>
<keyword evidence="3" id="KW-1133">Transmembrane helix</keyword>
<gene>
    <name evidence="6" type="ORF">TGAM01_v203146</name>
</gene>
<reference evidence="6 7" key="1">
    <citation type="journal article" date="2016" name="Genome Announc.">
        <title>Draft Whole-Genome Sequence of Trichoderma gamsii T6085, a Promising Biocontrol Agent of Fusarium Head Blight on Wheat.</title>
        <authorList>
            <person name="Baroncelli R."/>
            <person name="Zapparata A."/>
            <person name="Piaggeschi G."/>
            <person name="Sarrocco S."/>
            <person name="Vannacci G."/>
        </authorList>
    </citation>
    <scope>NUCLEOTIDE SEQUENCE [LARGE SCALE GENOMIC DNA]</scope>
    <source>
        <strain evidence="6 7">T6085</strain>
    </source>
</reference>
<dbReference type="Proteomes" id="UP000054821">
    <property type="component" value="Unassembled WGS sequence"/>
</dbReference>
<dbReference type="GeneID" id="29982587"/>
<dbReference type="GO" id="GO:0005509">
    <property type="term" value="F:calcium ion binding"/>
    <property type="evidence" value="ECO:0007669"/>
    <property type="project" value="InterPro"/>
</dbReference>
<dbReference type="GO" id="GO:0032469">
    <property type="term" value="P:endoplasmic reticulum calcium ion homeostasis"/>
    <property type="evidence" value="ECO:0007669"/>
    <property type="project" value="InterPro"/>
</dbReference>
<evidence type="ECO:0000256" key="2">
    <source>
        <dbReference type="ARBA" id="ARBA00022692"/>
    </source>
</evidence>
<sequence>MVQQLNLQRSSSRIISLLENCKAGLLDFQLVWAEPGTKPREAKGRGAPLSLREPPQKIPRWLNRQLQPRLSLLSPQPPAIEPQPAMADALKNMFGGAKSGQAAAGKADSDFADFAGAPEPVPQAAPDAATLTGATAQPTGEVVWTKWYNIHERHSLSEFKPEGIILVIASIIFLFHIFGTRANRSKARAWVKAHAPTMKSEFASVGFRGVPTLDSDFDAKSFIKEKSLFEFASYATGRQNVAFMDVKITLAKRFNPFLNYIELGLSLVTDTFAGPEDFVEATIYPFDGKEELTLPPAAGGVEARPKDSKSTFDGFVWAVVNKSSMQKLRDDRYDVSLTATKDHPKLPEWLTVMSENAEITETFLTPGLIEAVSKAGDLFDYLIISDQPADKPTRLEETTPRKRVFLKYRLPSNNNYDQFIPLFEQFTRIPDALVRDAHFRPEVLKRVRATRESMIAQLKKAIEEEKNEERALEKERAKKAKRDADLQGLDAKQQKRYLEKEKEKELRKSQKRMTTRG</sequence>
<dbReference type="EMBL" id="JPDN02000008">
    <property type="protein sequence ID" value="PON28009.1"/>
    <property type="molecule type" value="Genomic_DNA"/>
</dbReference>
<organism evidence="6 7">
    <name type="scientific">Trichoderma gamsii</name>
    <dbReference type="NCBI Taxonomy" id="398673"/>
    <lineage>
        <taxon>Eukaryota</taxon>
        <taxon>Fungi</taxon>
        <taxon>Dikarya</taxon>
        <taxon>Ascomycota</taxon>
        <taxon>Pezizomycotina</taxon>
        <taxon>Sordariomycetes</taxon>
        <taxon>Hypocreomycetidae</taxon>
        <taxon>Hypocreales</taxon>
        <taxon>Hypocreaceae</taxon>
        <taxon>Trichoderma</taxon>
    </lineage>
</organism>
<dbReference type="Pfam" id="PF07946">
    <property type="entry name" value="CCDC47"/>
    <property type="match status" value="1"/>
</dbReference>
<dbReference type="GO" id="GO:0005783">
    <property type="term" value="C:endoplasmic reticulum"/>
    <property type="evidence" value="ECO:0007669"/>
    <property type="project" value="InterPro"/>
</dbReference>
<evidence type="ECO:0000256" key="4">
    <source>
        <dbReference type="ARBA" id="ARBA00023136"/>
    </source>
</evidence>
<evidence type="ECO:0000256" key="5">
    <source>
        <dbReference type="SAM" id="MobiDB-lite"/>
    </source>
</evidence>
<evidence type="ECO:0000256" key="1">
    <source>
        <dbReference type="ARBA" id="ARBA00004167"/>
    </source>
</evidence>
<dbReference type="STRING" id="398673.A0A2P4ZUP5"/>
<protein>
    <recommendedName>
        <fullName evidence="8">DUF1682 domain-containing protein</fullName>
    </recommendedName>
</protein>
<dbReference type="RefSeq" id="XP_018664422.2">
    <property type="nucleotide sequence ID" value="XM_018802504.2"/>
</dbReference>
<keyword evidence="4" id="KW-0472">Membrane</keyword>
<evidence type="ECO:0000256" key="3">
    <source>
        <dbReference type="ARBA" id="ARBA00022989"/>
    </source>
</evidence>
<proteinExistence type="predicted"/>
<feature type="compositionally biased region" description="Basic and acidic residues" evidence="5">
    <location>
        <begin position="492"/>
        <end position="508"/>
    </location>
</feature>
<keyword evidence="2" id="KW-0812">Transmembrane</keyword>
<accession>A0A2P4ZUP5</accession>
<dbReference type="PANTHER" id="PTHR12883:SF0">
    <property type="entry name" value="PAT COMPLEX SUBUNIT CCDC47"/>
    <property type="match status" value="1"/>
</dbReference>
<evidence type="ECO:0000313" key="6">
    <source>
        <dbReference type="EMBL" id="PON28009.1"/>
    </source>
</evidence>